<evidence type="ECO:0000256" key="1">
    <source>
        <dbReference type="SAM" id="SignalP"/>
    </source>
</evidence>
<keyword evidence="3" id="KW-1185">Reference proteome</keyword>
<dbReference type="Proteomes" id="UP000664654">
    <property type="component" value="Unassembled WGS sequence"/>
</dbReference>
<comment type="caution">
    <text evidence="2">The sequence shown here is derived from an EMBL/GenBank/DDBJ whole genome shotgun (WGS) entry which is preliminary data.</text>
</comment>
<organism evidence="2 3">
    <name type="scientific">Bowmanella dokdonensis</name>
    <dbReference type="NCBI Taxonomy" id="751969"/>
    <lineage>
        <taxon>Bacteria</taxon>
        <taxon>Pseudomonadati</taxon>
        <taxon>Pseudomonadota</taxon>
        <taxon>Gammaproteobacteria</taxon>
        <taxon>Alteromonadales</taxon>
        <taxon>Alteromonadaceae</taxon>
        <taxon>Bowmanella</taxon>
    </lineage>
</organism>
<dbReference type="PROSITE" id="PS51257">
    <property type="entry name" value="PROKAR_LIPOPROTEIN"/>
    <property type="match status" value="1"/>
</dbReference>
<keyword evidence="1" id="KW-0732">Signal</keyword>
<dbReference type="EMBL" id="JAFKCV010000001">
    <property type="protein sequence ID" value="MBN7823930.1"/>
    <property type="molecule type" value="Genomic_DNA"/>
</dbReference>
<evidence type="ECO:0000313" key="3">
    <source>
        <dbReference type="Proteomes" id="UP000664654"/>
    </source>
</evidence>
<feature type="chain" id="PRO_5037175142" evidence="1">
    <location>
        <begin position="24"/>
        <end position="59"/>
    </location>
</feature>
<protein>
    <submittedName>
        <fullName evidence="2">Uncharacterized protein</fullName>
    </submittedName>
</protein>
<proteinExistence type="predicted"/>
<reference evidence="2" key="1">
    <citation type="submission" date="2021-03" db="EMBL/GenBank/DDBJ databases">
        <title>novel species isolated from a fishpond in China.</title>
        <authorList>
            <person name="Lu H."/>
            <person name="Cai Z."/>
        </authorList>
    </citation>
    <scope>NUCLEOTIDE SEQUENCE</scope>
    <source>
        <strain evidence="2">JCM 30855</strain>
    </source>
</reference>
<dbReference type="AlphaFoldDB" id="A0A939DKN6"/>
<sequence>MKKFAKIALVLSFSFACANPTLANEEKDVSSDIDPSEVSERGVDDWFELLYCQTIAKCY</sequence>
<name>A0A939DKN6_9ALTE</name>
<evidence type="ECO:0000313" key="2">
    <source>
        <dbReference type="EMBL" id="MBN7823930.1"/>
    </source>
</evidence>
<gene>
    <name evidence="2" type="ORF">J0A66_01715</name>
</gene>
<dbReference type="RefSeq" id="WP_206572033.1">
    <property type="nucleotide sequence ID" value="NZ_JAFKCV010000001.1"/>
</dbReference>
<feature type="signal peptide" evidence="1">
    <location>
        <begin position="1"/>
        <end position="23"/>
    </location>
</feature>
<accession>A0A939DKN6</accession>